<dbReference type="PIRSF" id="PIRSF029895">
    <property type="entry name" value="SpoIV"/>
    <property type="match status" value="1"/>
</dbReference>
<sequence>MLILNLWNYFRGYVIIKVEGLSLEKFINLCIVREIYLWDIKRTNYTTVEMKVGIKAFKELRKIVRRTGCRVSIIEKSGYPFVAHQLKKRKMLLLGAFFSLLLLIFTASFIFTIELIGNDKIQEEEILEALNESGLKIGSNRYLIDRNEIEEELMIRFSDLAWVGIEIRGIQARVEIVEKTTPPVRVERDTPSHVVARKNAVIERIVAKNGDAVVKQGDIVSEGDLLITGVIEREQMENPMIVHAYGEVYGKTYYETTKAMELIKINKEKTGETFTRRMFKIGDLQLSLDHGEIPYEVYIIEKTTKKLLKWRNQSFPVEMIVDTYYEAIEVDEMVELETAKKKLHEAAIAELLEEIPLEAEVLNTMVDFKTSENTLYGKITIEALEEISAQSIIEIEARLNNEERLDTEED</sequence>
<dbReference type="EMBL" id="CP000724">
    <property type="protein sequence ID" value="ABR49174.1"/>
    <property type="molecule type" value="Genomic_DNA"/>
</dbReference>
<protein>
    <submittedName>
        <fullName evidence="2">Putative stage IV sporulation YqfD</fullName>
    </submittedName>
</protein>
<accession>A6TSK6</accession>
<evidence type="ECO:0000313" key="3">
    <source>
        <dbReference type="Proteomes" id="UP000001572"/>
    </source>
</evidence>
<dbReference type="NCBIfam" id="TIGR02876">
    <property type="entry name" value="spore_yqfD"/>
    <property type="match status" value="1"/>
</dbReference>
<evidence type="ECO:0000313" key="2">
    <source>
        <dbReference type="EMBL" id="ABR49174.1"/>
    </source>
</evidence>
<dbReference type="RefSeq" id="WP_012064141.1">
    <property type="nucleotide sequence ID" value="NC_009633.1"/>
</dbReference>
<keyword evidence="3" id="KW-1185">Reference proteome</keyword>
<dbReference type="Proteomes" id="UP000001572">
    <property type="component" value="Chromosome"/>
</dbReference>
<dbReference type="eggNOG" id="COG0561">
    <property type="taxonomic scope" value="Bacteria"/>
</dbReference>
<name>A6TSK6_ALKMQ</name>
<keyword evidence="1" id="KW-0472">Membrane</keyword>
<feature type="transmembrane region" description="Helical" evidence="1">
    <location>
        <begin position="91"/>
        <end position="113"/>
    </location>
</feature>
<reference evidence="3" key="1">
    <citation type="journal article" date="2016" name="Genome Announc.">
        <title>Complete genome sequence of Alkaliphilus metalliredigens strain QYMF, an alkaliphilic and metal-reducing bacterium isolated from borax-contaminated leachate ponds.</title>
        <authorList>
            <person name="Hwang C."/>
            <person name="Copeland A."/>
            <person name="Lucas S."/>
            <person name="Lapidus A."/>
            <person name="Barry K."/>
            <person name="Detter J.C."/>
            <person name="Glavina Del Rio T."/>
            <person name="Hammon N."/>
            <person name="Israni S."/>
            <person name="Dalin E."/>
            <person name="Tice H."/>
            <person name="Pitluck S."/>
            <person name="Chertkov O."/>
            <person name="Brettin T."/>
            <person name="Bruce D."/>
            <person name="Han C."/>
            <person name="Schmutz J."/>
            <person name="Larimer F."/>
            <person name="Land M.L."/>
            <person name="Hauser L."/>
            <person name="Kyrpides N."/>
            <person name="Mikhailova N."/>
            <person name="Ye Q."/>
            <person name="Zhou J."/>
            <person name="Richardson P."/>
            <person name="Fields M.W."/>
        </authorList>
    </citation>
    <scope>NUCLEOTIDE SEQUENCE [LARGE SCALE GENOMIC DNA]</scope>
    <source>
        <strain evidence="3">QYMF</strain>
    </source>
</reference>
<gene>
    <name evidence="2" type="ordered locus">Amet_3034</name>
</gene>
<dbReference type="HOGENOM" id="CLU_050521_1_0_9"/>
<dbReference type="Pfam" id="PF06898">
    <property type="entry name" value="YqfD"/>
    <property type="match status" value="1"/>
</dbReference>
<dbReference type="InterPro" id="IPR010690">
    <property type="entry name" value="YqfD"/>
</dbReference>
<keyword evidence="1" id="KW-1133">Transmembrane helix</keyword>
<dbReference type="OrthoDB" id="1640349at2"/>
<keyword evidence="1" id="KW-0812">Transmembrane</keyword>
<dbReference type="STRING" id="293826.Amet_3034"/>
<proteinExistence type="predicted"/>
<dbReference type="AlphaFoldDB" id="A6TSK6"/>
<organism evidence="2 3">
    <name type="scientific">Alkaliphilus metalliredigens (strain QYMF)</name>
    <dbReference type="NCBI Taxonomy" id="293826"/>
    <lineage>
        <taxon>Bacteria</taxon>
        <taxon>Bacillati</taxon>
        <taxon>Bacillota</taxon>
        <taxon>Clostridia</taxon>
        <taxon>Peptostreptococcales</taxon>
        <taxon>Natronincolaceae</taxon>
        <taxon>Alkaliphilus</taxon>
    </lineage>
</organism>
<dbReference type="KEGG" id="amt:Amet_3034"/>
<evidence type="ECO:0000256" key="1">
    <source>
        <dbReference type="SAM" id="Phobius"/>
    </source>
</evidence>